<feature type="region of interest" description="C-terminal hotdog fold" evidence="4">
    <location>
        <begin position="129"/>
        <end position="277"/>
    </location>
</feature>
<proteinExistence type="predicted"/>
<dbReference type="SMART" id="SM00823">
    <property type="entry name" value="PKS_PP"/>
    <property type="match status" value="3"/>
</dbReference>
<dbReference type="Gene3D" id="3.40.50.720">
    <property type="entry name" value="NAD(P)-binding Rossmann-like Domain"/>
    <property type="match status" value="2"/>
</dbReference>
<dbReference type="PANTHER" id="PTHR43775">
    <property type="entry name" value="FATTY ACID SYNTHASE"/>
    <property type="match status" value="1"/>
</dbReference>
<reference evidence="9 10" key="1">
    <citation type="submission" date="2018-01" db="EMBL/GenBank/DDBJ databases">
        <title>Draft genome Sequence of streptomyces globosus LZH-48.</title>
        <authorList>
            <person name="Ran K."/>
            <person name="Li Z."/>
            <person name="Wei S."/>
            <person name="Dong R."/>
        </authorList>
    </citation>
    <scope>NUCLEOTIDE SEQUENCE [LARGE SCALE GENOMIC DNA]</scope>
    <source>
        <strain evidence="9 10">LZH-48</strain>
        <plasmid evidence="9 10">unnamed2</plasmid>
    </source>
</reference>
<dbReference type="SUPFAM" id="SSF51735">
    <property type="entry name" value="NAD(P)-binding Rossmann-fold domains"/>
    <property type="match status" value="3"/>
</dbReference>
<dbReference type="FunFam" id="3.40.47.10:FF:000019">
    <property type="entry name" value="Polyketide synthase type I"/>
    <property type="match status" value="1"/>
</dbReference>
<keyword evidence="10" id="KW-1185">Reference proteome</keyword>
<evidence type="ECO:0000256" key="1">
    <source>
        <dbReference type="ARBA" id="ARBA00022450"/>
    </source>
</evidence>
<feature type="active site" description="Proton donor; for dehydratase activity" evidence="4">
    <location>
        <position position="190"/>
    </location>
</feature>
<dbReference type="GO" id="GO:0004312">
    <property type="term" value="F:fatty acid synthase activity"/>
    <property type="evidence" value="ECO:0007669"/>
    <property type="project" value="TreeGrafter"/>
</dbReference>
<dbReference type="EMBL" id="CP030864">
    <property type="protein sequence ID" value="AXE28006.1"/>
    <property type="molecule type" value="Genomic_DNA"/>
</dbReference>
<evidence type="ECO:0000256" key="4">
    <source>
        <dbReference type="PROSITE-ProRule" id="PRU01363"/>
    </source>
</evidence>
<feature type="domain" description="Ketosynthase family 3 (KS3)" evidence="7">
    <location>
        <begin position="833"/>
        <end position="1254"/>
    </location>
</feature>
<feature type="active site" description="Proton acceptor; for dehydratase activity" evidence="4">
    <location>
        <position position="1505"/>
    </location>
</feature>
<dbReference type="InterPro" id="IPR013968">
    <property type="entry name" value="PKS_KR"/>
</dbReference>
<dbReference type="Pfam" id="PF00109">
    <property type="entry name" value="ketoacyl-synt"/>
    <property type="match status" value="1"/>
</dbReference>
<feature type="region of interest" description="N-terminal hotdog fold" evidence="4">
    <location>
        <begin position="1"/>
        <end position="111"/>
    </location>
</feature>
<protein>
    <submittedName>
        <fullName evidence="9">Polyketide synthase</fullName>
    </submittedName>
</protein>
<evidence type="ECO:0000313" key="10">
    <source>
        <dbReference type="Proteomes" id="UP000252004"/>
    </source>
</evidence>
<dbReference type="GO" id="GO:0071770">
    <property type="term" value="P:DIM/DIP cell wall layer assembly"/>
    <property type="evidence" value="ECO:0007669"/>
    <property type="project" value="TreeGrafter"/>
</dbReference>
<evidence type="ECO:0000256" key="5">
    <source>
        <dbReference type="SAM" id="MobiDB-lite"/>
    </source>
</evidence>
<dbReference type="InterPro" id="IPR009081">
    <property type="entry name" value="PP-bd_ACP"/>
</dbReference>
<dbReference type="Proteomes" id="UP000252004">
    <property type="component" value="Plasmid unnamed2"/>
</dbReference>
<keyword evidence="3" id="KW-0808">Transferase</keyword>
<keyword evidence="2" id="KW-0597">Phosphoprotein</keyword>
<dbReference type="GO" id="GO:0033068">
    <property type="term" value="P:macrolide biosynthetic process"/>
    <property type="evidence" value="ECO:0007669"/>
    <property type="project" value="UniProtKB-ARBA"/>
</dbReference>
<feature type="region of interest" description="C-terminal hotdog fold" evidence="4">
    <location>
        <begin position="1601"/>
        <end position="1736"/>
    </location>
</feature>
<name>A0A344UAT5_9ACTN</name>
<feature type="compositionally biased region" description="Low complexity" evidence="5">
    <location>
        <begin position="283"/>
        <end position="299"/>
    </location>
</feature>
<dbReference type="Pfam" id="PF00550">
    <property type="entry name" value="PP-binding"/>
    <property type="match status" value="2"/>
</dbReference>
<geneLocation type="plasmid" evidence="9 10">
    <name>unnamed2</name>
</geneLocation>
<dbReference type="GO" id="GO:0031177">
    <property type="term" value="F:phosphopantetheine binding"/>
    <property type="evidence" value="ECO:0007669"/>
    <property type="project" value="InterPro"/>
</dbReference>
<dbReference type="InterPro" id="IPR006162">
    <property type="entry name" value="Ppantetheine_attach_site"/>
</dbReference>
<dbReference type="Gene3D" id="1.10.1200.10">
    <property type="entry name" value="ACP-like"/>
    <property type="match status" value="2"/>
</dbReference>
<feature type="domain" description="Carrier" evidence="6">
    <location>
        <begin position="295"/>
        <end position="374"/>
    </location>
</feature>
<keyword evidence="1" id="KW-0596">Phosphopantetheine</keyword>
<feature type="domain" description="PKS/mFAS DH" evidence="8">
    <location>
        <begin position="1473"/>
        <end position="1736"/>
    </location>
</feature>
<dbReference type="InterPro" id="IPR036291">
    <property type="entry name" value="NAD(P)-bd_dom_sf"/>
</dbReference>
<dbReference type="InterPro" id="IPR049551">
    <property type="entry name" value="PKS_DH_C"/>
</dbReference>
<dbReference type="InterPro" id="IPR049900">
    <property type="entry name" value="PKS_mFAS_DH"/>
</dbReference>
<dbReference type="Gene3D" id="3.10.129.110">
    <property type="entry name" value="Polyketide synthase dehydratase"/>
    <property type="match status" value="2"/>
</dbReference>
<feature type="region of interest" description="Disordered" evidence="5">
    <location>
        <begin position="799"/>
        <end position="822"/>
    </location>
</feature>
<evidence type="ECO:0000256" key="3">
    <source>
        <dbReference type="ARBA" id="ARBA00022679"/>
    </source>
</evidence>
<dbReference type="SMART" id="SM00822">
    <property type="entry name" value="PKS_KR"/>
    <property type="match status" value="2"/>
</dbReference>
<dbReference type="CDD" id="cd08956">
    <property type="entry name" value="KR_3_FAS_SDR_x"/>
    <property type="match status" value="1"/>
</dbReference>
<dbReference type="Gene3D" id="3.40.47.10">
    <property type="match status" value="1"/>
</dbReference>
<dbReference type="SMART" id="SM00826">
    <property type="entry name" value="PKS_DH"/>
    <property type="match status" value="1"/>
</dbReference>
<feature type="domain" description="Carrier" evidence="6">
    <location>
        <begin position="2163"/>
        <end position="2238"/>
    </location>
</feature>
<gene>
    <name evidence="9" type="ORF">C0216_31350</name>
</gene>
<feature type="active site" description="Proton acceptor; for dehydratase activity" evidence="4">
    <location>
        <position position="23"/>
    </location>
</feature>
<dbReference type="Pfam" id="PF02801">
    <property type="entry name" value="Ketoacyl-synt_C"/>
    <property type="match status" value="1"/>
</dbReference>
<dbReference type="CDD" id="cd00833">
    <property type="entry name" value="PKS"/>
    <property type="match status" value="1"/>
</dbReference>
<dbReference type="PROSITE" id="PS52004">
    <property type="entry name" value="KS3_2"/>
    <property type="match status" value="1"/>
</dbReference>
<dbReference type="Pfam" id="PF14765">
    <property type="entry name" value="PS-DH"/>
    <property type="match status" value="2"/>
</dbReference>
<dbReference type="Gene3D" id="3.30.70.3290">
    <property type="match status" value="1"/>
</dbReference>
<dbReference type="InterPro" id="IPR036736">
    <property type="entry name" value="ACP-like_sf"/>
</dbReference>
<evidence type="ECO:0000259" key="8">
    <source>
        <dbReference type="PROSITE" id="PS52019"/>
    </source>
</evidence>
<dbReference type="PANTHER" id="PTHR43775:SF37">
    <property type="entry name" value="SI:DKEY-61P9.11"/>
    <property type="match status" value="1"/>
</dbReference>
<dbReference type="GO" id="GO:0006633">
    <property type="term" value="P:fatty acid biosynthetic process"/>
    <property type="evidence" value="ECO:0007669"/>
    <property type="project" value="TreeGrafter"/>
</dbReference>
<dbReference type="InterPro" id="IPR014031">
    <property type="entry name" value="Ketoacyl_synth_C"/>
</dbReference>
<dbReference type="GO" id="GO:0005886">
    <property type="term" value="C:plasma membrane"/>
    <property type="evidence" value="ECO:0007669"/>
    <property type="project" value="TreeGrafter"/>
</dbReference>
<evidence type="ECO:0000256" key="2">
    <source>
        <dbReference type="ARBA" id="ARBA00022553"/>
    </source>
</evidence>
<dbReference type="SMART" id="SM01294">
    <property type="entry name" value="PKS_PP_betabranch"/>
    <property type="match status" value="2"/>
</dbReference>
<dbReference type="Pfam" id="PF08659">
    <property type="entry name" value="KR"/>
    <property type="match status" value="2"/>
</dbReference>
<dbReference type="CDD" id="cd08953">
    <property type="entry name" value="KR_2_SDR_x"/>
    <property type="match status" value="1"/>
</dbReference>
<dbReference type="InterPro" id="IPR042104">
    <property type="entry name" value="PKS_dehydratase_sf"/>
</dbReference>
<dbReference type="Pfam" id="PF21089">
    <property type="entry name" value="PKS_DH_N"/>
    <property type="match status" value="2"/>
</dbReference>
<dbReference type="PROSITE" id="PS00012">
    <property type="entry name" value="PHOSPHOPANTETHEINE"/>
    <property type="match status" value="1"/>
</dbReference>
<keyword evidence="9" id="KW-0614">Plasmid</keyword>
<dbReference type="InterPro" id="IPR049552">
    <property type="entry name" value="PKS_DH_N"/>
</dbReference>
<dbReference type="SUPFAM" id="SSF53901">
    <property type="entry name" value="Thiolase-like"/>
    <property type="match status" value="1"/>
</dbReference>
<dbReference type="PROSITE" id="PS52019">
    <property type="entry name" value="PKS_MFAS_DH"/>
    <property type="match status" value="2"/>
</dbReference>
<dbReference type="RefSeq" id="WP_114059167.1">
    <property type="nucleotide sequence ID" value="NZ_CP030864.1"/>
</dbReference>
<dbReference type="InterPro" id="IPR020807">
    <property type="entry name" value="PKS_DH"/>
</dbReference>
<dbReference type="GO" id="GO:0005737">
    <property type="term" value="C:cytoplasm"/>
    <property type="evidence" value="ECO:0007669"/>
    <property type="project" value="TreeGrafter"/>
</dbReference>
<evidence type="ECO:0000313" key="9">
    <source>
        <dbReference type="EMBL" id="AXE28006.1"/>
    </source>
</evidence>
<dbReference type="InterPro" id="IPR014030">
    <property type="entry name" value="Ketoacyl_synth_N"/>
</dbReference>
<sequence length="2325" mass="243159">MNLLDGLTCTVVVRGTDPVLRDHRVHGTRILPGVSFLDMIYRILRARGVDTSRVELRRVLFRNPVAAGPDFDTELRLQFSADAEGHRVLVTGTRRPTGETEPVLDCRLHLDVPFPAEAVDLSALRAGLPRTADMADLYALVRRTGIEHGAFMRARGTLHVGERELLADLALGPEAAAYAEYFHLHPAALDSSTLLPTQFAAAGADEGARPYIPMLIDSFRARGPLGSRTLVHATPPRATGPDGDLTTCDLRFLDADGAVRLWLRGLTSKRVREEDAITRLDGAPRAAEPAATAEAGAAPDQRTAASLVHGLLAERLGRTAFDEEAGFYELGLDSTALLGIAADLERAYGTDFSPTLLFEHSTFEDLVAYLGAYELPADGARRAVGAPQEQTAAGDAGEEAPSEVVWFEPRWRDAPLPPVQDPAPAPVLTVDSRTGRDAEALLTGHEAADVLWIPADPHDVEGEAVALTGFAAALLRTRRGPARIVCQVPPGAEVSAVSALLHTLHREQPGVRAAVVCSPERADALAELAAGVPDTEVRYEAGRRQVREVLPVPAPDRPAALRDRGVYLITGGLGGVGLSLARHLARTVRARLVLCGRTAGDSTRTAALSAELTALGAEVQVVGADVSRAEDVHRAVGLALSRYGALHGVVHAAGVLRDGLIAGKSAADVRAVLAPKVTGARLLYEATRDLGLDFLVLCSSTAGAWGNRGQADYACANAFLDRFAEGRPGVVSIGWPGWSDGGMPLDDRALRLMGLRGMDTPTAVDIMLRAVGSGRPHLVALVGSASEITERFTPAAAAPAVPAPAPADSEEAAPAPHPPAVGARARARAGDADDAIAVVGISGRYPGARTLDAFWENLKAGRDGITEVPADRWDHRTIHSDAKGVPGRSYGRWGGFVDGIDEFDAAFFHISPNEAAVLDPQERLFLQEAWHAFEEAGHAPSAWRGRSVGVFAGVMYNQYQLHGVGGEPGLVPSSFSASIANRVSYFLDLKGPSIALDTMCSSSLTALHLAVEAIRGGACEAALAGGVNLHVHPNKYLLLSQSSFLSTDGRCRAFGEGGDGYVPGEGVGVVLLRPLRDALRDGDHVHAVIRGTALNHGGRTGGFSVPDPASQAALVRDSLTAAGVDPADLGYLEAHGTGTSLGDPIEITALERAFDALGAGRGPWPIGSVKSNIGHLESAAGIAALTKVVLQMRHRTLAPSLHAERLNPAVDWEGSRFRVQRTPAPWNPPAGAPLTAAISSFGAGGANAHVVLAEHPAVPGPQATEEDRPRLFVLSAKDAARLDETAARMLAHLDRAGRGADPEVVERIVAEAVGLRADPGEPFAELGLDYPRLTALARRVEEEFGVRLHIDAGTTPAELAGRLAGTGTGTDPAALAFTLWSGRDHLDERLAVVATTAAEFADALRTGKGCHRGRRRRGAAPVHGGDLHELARAWVDGAEISLPAPGRPRRLSLPGYPFARDRHWVATARTPSAPLPGTTEEVELPDGHVFGERITTTRQPWLADHTVDGAVLVPGTYFVDLALRAGARLHCPRIAELVTHTPLATTEADLRLVADLPGPDGTRAFTIHARTGDGGWTSHVTGVLAPSPEEPPASAAVPADAEEIDVTGLYRTLTGYGPAFRGLHGARRTADAVFADVAVPGEAAGGAPGAHALHPVLLDAALHTVALTSALDGDTPYLPFAWSGVRVHAPAATAARVRLVHHRPDTVGLLLTDQAGAPVASVDSVVLRRADAPDEPLHHVEWLPVEAPEPSPGARYAVVGPDPEGIGTALEASGAVLVRAADLDALTDVPPVVVLPVPASPAGPAEAAQAARALAAEVLDRLRQWLAGRRFASARLVLVTTAPGPATAAAWGLVRSAQSEHPGRFGLVDAEDLAPLHRALGSDEPHIRLRDGQVLGARLVRVPAAAPAPAPRAEGTVLVTGASGALAGPVVRHLVERHGVRDLLLVSRSGAVPAALDGLDARVESAACDVADRAALRTLLAGRRVTMAVHAAGVLDDGVVTALDADRLERVLRPKTEGAAHLAELLPEAQLVLFSSVAGVLGGPGQGNYAAANAFLDALARQHAAAGRRAVSVAWGPWALDEGMAADRDRMARGGIEPLPTGAALALLDAALAGPHPAVTALRLARGPATAVPHVLRSLVHTPAAAPAADPGLAGLGPDERRARLSALVRGQAAAVLGYADAGLIESDRSFQELGFDSLSSIEFRNRLGAALGMTLEATLVFDHPTPADLVAHLDERFAGASEAADLPTLFAAFDRLAAALTEAAADDVSRDRTAERVRGLLEQLTPRTATESVTAFASATDDEVFALIDAELGSPLPGLEERSR</sequence>
<dbReference type="InterPro" id="IPR032821">
    <property type="entry name" value="PKS_assoc"/>
</dbReference>
<dbReference type="InterPro" id="IPR020841">
    <property type="entry name" value="PKS_Beta-ketoAc_synthase_dom"/>
</dbReference>
<dbReference type="InterPro" id="IPR050091">
    <property type="entry name" value="PKS_NRPS_Biosynth_Enz"/>
</dbReference>
<dbReference type="SMART" id="SM00825">
    <property type="entry name" value="PKS_KS"/>
    <property type="match status" value="1"/>
</dbReference>
<evidence type="ECO:0000259" key="7">
    <source>
        <dbReference type="PROSITE" id="PS52004"/>
    </source>
</evidence>
<accession>A0A344UAT5</accession>
<evidence type="ECO:0000259" key="6">
    <source>
        <dbReference type="PROSITE" id="PS50075"/>
    </source>
</evidence>
<dbReference type="PROSITE" id="PS50075">
    <property type="entry name" value="CARRIER"/>
    <property type="match status" value="2"/>
</dbReference>
<dbReference type="InterPro" id="IPR020806">
    <property type="entry name" value="PKS_PP-bd"/>
</dbReference>
<feature type="active site" description="Proton donor; for dehydratase activity" evidence="4">
    <location>
        <position position="1659"/>
    </location>
</feature>
<dbReference type="InterPro" id="IPR016039">
    <property type="entry name" value="Thiolase-like"/>
</dbReference>
<dbReference type="InterPro" id="IPR057326">
    <property type="entry name" value="KR_dom"/>
</dbReference>
<dbReference type="OrthoDB" id="3488622at2"/>
<dbReference type="Pfam" id="PF16197">
    <property type="entry name" value="KAsynt_C_assoc"/>
    <property type="match status" value="1"/>
</dbReference>
<dbReference type="SUPFAM" id="SSF47336">
    <property type="entry name" value="ACP-like"/>
    <property type="match status" value="3"/>
</dbReference>
<organism evidence="9 10">
    <name type="scientific">Streptomyces globosus</name>
    <dbReference type="NCBI Taxonomy" id="68209"/>
    <lineage>
        <taxon>Bacteria</taxon>
        <taxon>Bacillati</taxon>
        <taxon>Actinomycetota</taxon>
        <taxon>Actinomycetes</taxon>
        <taxon>Kitasatosporales</taxon>
        <taxon>Streptomycetaceae</taxon>
        <taxon>Streptomyces</taxon>
    </lineage>
</organism>
<feature type="region of interest" description="N-terminal hotdog fold" evidence="4">
    <location>
        <begin position="1473"/>
        <end position="1591"/>
    </location>
</feature>
<feature type="domain" description="PKS/mFAS DH" evidence="8">
    <location>
        <begin position="1"/>
        <end position="277"/>
    </location>
</feature>
<feature type="region of interest" description="Disordered" evidence="5">
    <location>
        <begin position="280"/>
        <end position="301"/>
    </location>
</feature>
<dbReference type="KEGG" id="sgz:C0216_31350"/>